<evidence type="ECO:0000259" key="2">
    <source>
        <dbReference type="Pfam" id="PF26644"/>
    </source>
</evidence>
<dbReference type="InParanoid" id="D6WRN9"/>
<gene>
    <name evidence="3" type="primary">AUGUSTUS-3.0.2_08790</name>
    <name evidence="3" type="ORF">TcasGA2_TC008790</name>
</gene>
<organism evidence="3 4">
    <name type="scientific">Tribolium castaneum</name>
    <name type="common">Red flour beetle</name>
    <dbReference type="NCBI Taxonomy" id="7070"/>
    <lineage>
        <taxon>Eukaryota</taxon>
        <taxon>Metazoa</taxon>
        <taxon>Ecdysozoa</taxon>
        <taxon>Arthropoda</taxon>
        <taxon>Hexapoda</taxon>
        <taxon>Insecta</taxon>
        <taxon>Pterygota</taxon>
        <taxon>Neoptera</taxon>
        <taxon>Endopterygota</taxon>
        <taxon>Coleoptera</taxon>
        <taxon>Polyphaga</taxon>
        <taxon>Cucujiformia</taxon>
        <taxon>Tenebrionidae</taxon>
        <taxon>Tenebrionidae incertae sedis</taxon>
        <taxon>Tribolium</taxon>
    </lineage>
</organism>
<dbReference type="OMA" id="IPGCKAC"/>
<dbReference type="Proteomes" id="UP000007266">
    <property type="component" value="Linkage group 7"/>
</dbReference>
<keyword evidence="1" id="KW-0732">Signal</keyword>
<dbReference type="KEGG" id="tca:100141605"/>
<feature type="chain" id="PRO_5007310765" description="CCC domain-containing protein" evidence="1">
    <location>
        <begin position="21"/>
        <end position="168"/>
    </location>
</feature>
<dbReference type="Pfam" id="PF26644">
    <property type="entry name" value="CCC"/>
    <property type="match status" value="1"/>
</dbReference>
<feature type="signal peptide" evidence="1">
    <location>
        <begin position="1"/>
        <end position="20"/>
    </location>
</feature>
<dbReference type="OrthoDB" id="6610578at2759"/>
<evidence type="ECO:0000313" key="4">
    <source>
        <dbReference type="Proteomes" id="UP000007266"/>
    </source>
</evidence>
<dbReference type="AlphaFoldDB" id="D6WRN9"/>
<evidence type="ECO:0000256" key="1">
    <source>
        <dbReference type="SAM" id="SignalP"/>
    </source>
</evidence>
<feature type="domain" description="CCC" evidence="2">
    <location>
        <begin position="36"/>
        <end position="137"/>
    </location>
</feature>
<evidence type="ECO:0000313" key="3">
    <source>
        <dbReference type="EMBL" id="EFA05969.2"/>
    </source>
</evidence>
<dbReference type="HOGENOM" id="CLU_1671603_0_0_1"/>
<name>D6WRN9_TRICA</name>
<accession>D6WRN9</accession>
<protein>
    <recommendedName>
        <fullName evidence="2">CCC domain-containing protein</fullName>
    </recommendedName>
</protein>
<dbReference type="InterPro" id="IPR058250">
    <property type="entry name" value="CCC"/>
</dbReference>
<sequence length="168" mass="19057">MLGIVFGYTVAFLVLNLAQSSPIVEYDKGYRYEEYIVEHEISATQARNAALSIDLNSVASPVGCQKCTKDEIKYCLGIDLISDHCCCDRKYHEVLPFIPHTCYLGTQICKPVVGDCAEYSRLRTCCCDKYALQKWKKKSAGVRSHVNKEIITLALMVQIVYILVYYHL</sequence>
<reference evidence="3 4" key="1">
    <citation type="journal article" date="2008" name="Nature">
        <title>The genome of the model beetle and pest Tribolium castaneum.</title>
        <authorList>
            <consortium name="Tribolium Genome Sequencing Consortium"/>
            <person name="Richards S."/>
            <person name="Gibbs R.A."/>
            <person name="Weinstock G.M."/>
            <person name="Brown S.J."/>
            <person name="Denell R."/>
            <person name="Beeman R.W."/>
            <person name="Gibbs R."/>
            <person name="Beeman R.W."/>
            <person name="Brown S.J."/>
            <person name="Bucher G."/>
            <person name="Friedrich M."/>
            <person name="Grimmelikhuijzen C.J."/>
            <person name="Klingler M."/>
            <person name="Lorenzen M."/>
            <person name="Richards S."/>
            <person name="Roth S."/>
            <person name="Schroder R."/>
            <person name="Tautz D."/>
            <person name="Zdobnov E.M."/>
            <person name="Muzny D."/>
            <person name="Gibbs R.A."/>
            <person name="Weinstock G.M."/>
            <person name="Attaway T."/>
            <person name="Bell S."/>
            <person name="Buhay C.J."/>
            <person name="Chandrabose M.N."/>
            <person name="Chavez D."/>
            <person name="Clerk-Blankenburg K.P."/>
            <person name="Cree A."/>
            <person name="Dao M."/>
            <person name="Davis C."/>
            <person name="Chacko J."/>
            <person name="Dinh H."/>
            <person name="Dugan-Rocha S."/>
            <person name="Fowler G."/>
            <person name="Garner T.T."/>
            <person name="Garnes J."/>
            <person name="Gnirke A."/>
            <person name="Hawes A."/>
            <person name="Hernandez J."/>
            <person name="Hines S."/>
            <person name="Holder M."/>
            <person name="Hume J."/>
            <person name="Jhangiani S.N."/>
            <person name="Joshi V."/>
            <person name="Khan Z.M."/>
            <person name="Jackson L."/>
            <person name="Kovar C."/>
            <person name="Kowis A."/>
            <person name="Lee S."/>
            <person name="Lewis L.R."/>
            <person name="Margolis J."/>
            <person name="Morgan M."/>
            <person name="Nazareth L.V."/>
            <person name="Nguyen N."/>
            <person name="Okwuonu G."/>
            <person name="Parker D."/>
            <person name="Richards S."/>
            <person name="Ruiz S.J."/>
            <person name="Santibanez J."/>
            <person name="Savard J."/>
            <person name="Scherer S.E."/>
            <person name="Schneider B."/>
            <person name="Sodergren E."/>
            <person name="Tautz D."/>
            <person name="Vattahil S."/>
            <person name="Villasana D."/>
            <person name="White C.S."/>
            <person name="Wright R."/>
            <person name="Park Y."/>
            <person name="Beeman R.W."/>
            <person name="Lord J."/>
            <person name="Oppert B."/>
            <person name="Lorenzen M."/>
            <person name="Brown S."/>
            <person name="Wang L."/>
            <person name="Savard J."/>
            <person name="Tautz D."/>
            <person name="Richards S."/>
            <person name="Weinstock G."/>
            <person name="Gibbs R.A."/>
            <person name="Liu Y."/>
            <person name="Worley K."/>
            <person name="Weinstock G."/>
            <person name="Elsik C.G."/>
            <person name="Reese J.T."/>
            <person name="Elhaik E."/>
            <person name="Landan G."/>
            <person name="Graur D."/>
            <person name="Arensburger P."/>
            <person name="Atkinson P."/>
            <person name="Beeman R.W."/>
            <person name="Beidler J."/>
            <person name="Brown S.J."/>
            <person name="Demuth J.P."/>
            <person name="Drury D.W."/>
            <person name="Du Y.Z."/>
            <person name="Fujiwara H."/>
            <person name="Lorenzen M."/>
            <person name="Maselli V."/>
            <person name="Osanai M."/>
            <person name="Park Y."/>
            <person name="Robertson H.M."/>
            <person name="Tu Z."/>
            <person name="Wang J.J."/>
            <person name="Wang S."/>
            <person name="Richards S."/>
            <person name="Song H."/>
            <person name="Zhang L."/>
            <person name="Sodergren E."/>
            <person name="Werner D."/>
            <person name="Stanke M."/>
            <person name="Morgenstern B."/>
            <person name="Solovyev V."/>
            <person name="Kosarev P."/>
            <person name="Brown G."/>
            <person name="Chen H.C."/>
            <person name="Ermolaeva O."/>
            <person name="Hlavina W."/>
            <person name="Kapustin Y."/>
            <person name="Kiryutin B."/>
            <person name="Kitts P."/>
            <person name="Maglott D."/>
            <person name="Pruitt K."/>
            <person name="Sapojnikov V."/>
            <person name="Souvorov A."/>
            <person name="Mackey A.J."/>
            <person name="Waterhouse R.M."/>
            <person name="Wyder S."/>
            <person name="Zdobnov E.M."/>
            <person name="Zdobnov E.M."/>
            <person name="Wyder S."/>
            <person name="Kriventseva E.V."/>
            <person name="Kadowaki T."/>
            <person name="Bork P."/>
            <person name="Aranda M."/>
            <person name="Bao R."/>
            <person name="Beermann A."/>
            <person name="Berns N."/>
            <person name="Bolognesi R."/>
            <person name="Bonneton F."/>
            <person name="Bopp D."/>
            <person name="Brown S.J."/>
            <person name="Bucher G."/>
            <person name="Butts T."/>
            <person name="Chaumot A."/>
            <person name="Denell R.E."/>
            <person name="Ferrier D.E."/>
            <person name="Friedrich M."/>
            <person name="Gordon C.M."/>
            <person name="Jindra M."/>
            <person name="Klingler M."/>
            <person name="Lan Q."/>
            <person name="Lattorff H.M."/>
            <person name="Laudet V."/>
            <person name="von Levetsow C."/>
            <person name="Liu Z."/>
            <person name="Lutz R."/>
            <person name="Lynch J.A."/>
            <person name="da Fonseca R.N."/>
            <person name="Posnien N."/>
            <person name="Reuter R."/>
            <person name="Roth S."/>
            <person name="Savard J."/>
            <person name="Schinko J.B."/>
            <person name="Schmitt C."/>
            <person name="Schoppmeier M."/>
            <person name="Schroder R."/>
            <person name="Shippy T.D."/>
            <person name="Simonnet F."/>
            <person name="Marques-Souza H."/>
            <person name="Tautz D."/>
            <person name="Tomoyasu Y."/>
            <person name="Trauner J."/>
            <person name="Van der Zee M."/>
            <person name="Vervoort M."/>
            <person name="Wittkopp N."/>
            <person name="Wimmer E.A."/>
            <person name="Yang X."/>
            <person name="Jones A.K."/>
            <person name="Sattelle D.B."/>
            <person name="Ebert P.R."/>
            <person name="Nelson D."/>
            <person name="Scott J.G."/>
            <person name="Beeman R.W."/>
            <person name="Muthukrishnan S."/>
            <person name="Kramer K.J."/>
            <person name="Arakane Y."/>
            <person name="Beeman R.W."/>
            <person name="Zhu Q."/>
            <person name="Hogenkamp D."/>
            <person name="Dixit R."/>
            <person name="Oppert B."/>
            <person name="Jiang H."/>
            <person name="Zou Z."/>
            <person name="Marshall J."/>
            <person name="Elpidina E."/>
            <person name="Vinokurov K."/>
            <person name="Oppert C."/>
            <person name="Zou Z."/>
            <person name="Evans J."/>
            <person name="Lu Z."/>
            <person name="Zhao P."/>
            <person name="Sumathipala N."/>
            <person name="Altincicek B."/>
            <person name="Vilcinskas A."/>
            <person name="Williams M."/>
            <person name="Hultmark D."/>
            <person name="Hetru C."/>
            <person name="Jiang H."/>
            <person name="Grimmelikhuijzen C.J."/>
            <person name="Hauser F."/>
            <person name="Cazzamali G."/>
            <person name="Williamson M."/>
            <person name="Park Y."/>
            <person name="Li B."/>
            <person name="Tanaka Y."/>
            <person name="Predel R."/>
            <person name="Neupert S."/>
            <person name="Schachtner J."/>
            <person name="Verleyen P."/>
            <person name="Raible F."/>
            <person name="Bork P."/>
            <person name="Friedrich M."/>
            <person name="Walden K.K."/>
            <person name="Robertson H.M."/>
            <person name="Angeli S."/>
            <person name="Foret S."/>
            <person name="Bucher G."/>
            <person name="Schuetz S."/>
            <person name="Maleszka R."/>
            <person name="Wimmer E.A."/>
            <person name="Beeman R.W."/>
            <person name="Lorenzen M."/>
            <person name="Tomoyasu Y."/>
            <person name="Miller S.C."/>
            <person name="Grossmann D."/>
            <person name="Bucher G."/>
        </authorList>
    </citation>
    <scope>NUCLEOTIDE SEQUENCE [LARGE SCALE GENOMIC DNA]</scope>
    <source>
        <strain evidence="3 4">Georgia GA2</strain>
    </source>
</reference>
<proteinExistence type="predicted"/>
<keyword evidence="4" id="KW-1185">Reference proteome</keyword>
<reference evidence="3 4" key="2">
    <citation type="journal article" date="2010" name="Nucleic Acids Res.">
        <title>BeetleBase in 2010: revisions to provide comprehensive genomic information for Tribolium castaneum.</title>
        <authorList>
            <person name="Kim H.S."/>
            <person name="Murphy T."/>
            <person name="Xia J."/>
            <person name="Caragea D."/>
            <person name="Park Y."/>
            <person name="Beeman R.W."/>
            <person name="Lorenzen M.D."/>
            <person name="Butcher S."/>
            <person name="Manak J.R."/>
            <person name="Brown S.J."/>
        </authorList>
    </citation>
    <scope>GENOME REANNOTATION</scope>
    <source>
        <strain evidence="3 4">Georgia GA2</strain>
    </source>
</reference>
<dbReference type="EMBL" id="KQ971354">
    <property type="protein sequence ID" value="EFA05969.2"/>
    <property type="molecule type" value="Genomic_DNA"/>
</dbReference>
<dbReference type="eggNOG" id="ENOG502S907">
    <property type="taxonomic scope" value="Eukaryota"/>
</dbReference>